<reference evidence="3 4" key="1">
    <citation type="submission" date="2019-11" db="EMBL/GenBank/DDBJ databases">
        <title>First report of rice panicle blight caused by Xanthomonas sp. in Iran.</title>
        <authorList>
            <person name="Mirghasempour S.A."/>
            <person name="Huang S."/>
            <person name="Brady C.L."/>
            <person name="Studholme D.J."/>
        </authorList>
    </citation>
    <scope>NUCLEOTIDE SEQUENCE [LARGE SCALE GENOMIC DNA]</scope>
    <source>
        <strain evidence="1 4">ASD011</strain>
        <strain evidence="3">SAM114</strain>
    </source>
</reference>
<protein>
    <submittedName>
        <fullName evidence="1">Uncharacterized protein</fullName>
    </submittedName>
</protein>
<sequence>MERLLTARDAFHYSAAGYALLTSPDTGPKISQYRIHITESGFSISPNDAQVEFRGNGYQVSFGAAVKAGLARSTIDAAYARMISESVGATADYAADKAEFENLRDQDWFAFAIQLRNAFSHNNSWNFDKRTKNRLPIQWRRFSIEAKMHGLPLNDFLPWYQGLQLCAQMILYVEGRVDYRQQRII</sequence>
<dbReference type="EMBL" id="WJPN01000008">
    <property type="protein sequence ID" value="MRH00926.1"/>
    <property type="molecule type" value="Genomic_DNA"/>
</dbReference>
<evidence type="ECO:0000313" key="4">
    <source>
        <dbReference type="Proteomes" id="UP000439314"/>
    </source>
</evidence>
<dbReference type="Proteomes" id="UP000439314">
    <property type="component" value="Unassembled WGS sequence"/>
</dbReference>
<dbReference type="RefSeq" id="WP_148827915.1">
    <property type="nucleotide sequence ID" value="NZ_CP132342.1"/>
</dbReference>
<evidence type="ECO:0000313" key="1">
    <source>
        <dbReference type="EMBL" id="MRH00926.1"/>
    </source>
</evidence>
<dbReference type="Proteomes" id="UP000437931">
    <property type="component" value="Unassembled WGS sequence"/>
</dbReference>
<accession>A0A6N7QDP1</accession>
<dbReference type="EMBL" id="WJPM01000008">
    <property type="protein sequence ID" value="MRH75130.1"/>
    <property type="molecule type" value="Genomic_DNA"/>
</dbReference>
<organism evidence="1 4">
    <name type="scientific">Xanthomonas sontii</name>
    <dbReference type="NCBI Taxonomy" id="2650745"/>
    <lineage>
        <taxon>Bacteria</taxon>
        <taxon>Pseudomonadati</taxon>
        <taxon>Pseudomonadota</taxon>
        <taxon>Gammaproteobacteria</taxon>
        <taxon>Lysobacterales</taxon>
        <taxon>Lysobacteraceae</taxon>
        <taxon>Xanthomonas</taxon>
    </lineage>
</organism>
<name>A0A6N7QDP1_9XANT</name>
<reference evidence="2" key="2">
    <citation type="journal article" date="2020" name="Plant Dis.">
        <title>A Grain Rot of Rice in Iran Caused by a Xanthomonas Strain Closely Related to X. sacchari.</title>
        <authorList>
            <person name="Mirghasempour S.A."/>
            <person name="Huang S."/>
            <person name="Studholme D.J."/>
            <person name="Brady C.L."/>
        </authorList>
    </citation>
    <scope>NUCLEOTIDE SEQUENCE</scope>
    <source>
        <strain evidence="2">SAM114</strain>
    </source>
</reference>
<comment type="caution">
    <text evidence="1">The sequence shown here is derived from an EMBL/GenBank/DDBJ whole genome shotgun (WGS) entry which is preliminary data.</text>
</comment>
<proteinExistence type="predicted"/>
<keyword evidence="3" id="KW-1185">Reference proteome</keyword>
<evidence type="ECO:0000313" key="2">
    <source>
        <dbReference type="EMBL" id="MRH75130.1"/>
    </source>
</evidence>
<evidence type="ECO:0000313" key="3">
    <source>
        <dbReference type="Proteomes" id="UP000437931"/>
    </source>
</evidence>
<gene>
    <name evidence="1" type="ORF">GIY21_11560</name>
    <name evidence="2" type="ORF">GIY22_10885</name>
</gene>
<dbReference type="AlphaFoldDB" id="A0A6N7QDP1"/>